<dbReference type="InterPro" id="IPR030910">
    <property type="entry name" value="SLAP_dom"/>
</dbReference>
<protein>
    <submittedName>
        <fullName evidence="1">SLAP domain-containing protein</fullName>
    </submittedName>
</protein>
<keyword evidence="2" id="KW-1185">Reference proteome</keyword>
<evidence type="ECO:0000313" key="2">
    <source>
        <dbReference type="Proteomes" id="UP000325517"/>
    </source>
</evidence>
<sequence>MQKLAFEMSWDRALSDKDRKEIERIFLHTNKREFPSARLSLIWRATNHKGDLLVTVLVHNFTDEILIFSEKRVTYLENNEVIAENTFTLSTLIIQPNTSMPWTFIFTKDSLKKVITLENGHLEMM</sequence>
<dbReference type="Proteomes" id="UP000325517">
    <property type="component" value="Chromosome"/>
</dbReference>
<proteinExistence type="predicted"/>
<gene>
    <name evidence="1" type="ORF">PB01_01955</name>
</gene>
<accession>A0A5J6SN80</accession>
<dbReference type="KEGG" id="psyo:PB01_01955"/>
<dbReference type="NCBIfam" id="TIGR04398">
    <property type="entry name" value="SLAP_DUP"/>
    <property type="match status" value="1"/>
</dbReference>
<organism evidence="1 2">
    <name type="scientific">Psychrobacillus glaciei</name>
    <dbReference type="NCBI Taxonomy" id="2283160"/>
    <lineage>
        <taxon>Bacteria</taxon>
        <taxon>Bacillati</taxon>
        <taxon>Bacillota</taxon>
        <taxon>Bacilli</taxon>
        <taxon>Bacillales</taxon>
        <taxon>Bacillaceae</taxon>
        <taxon>Psychrobacillus</taxon>
    </lineage>
</organism>
<name>A0A5J6SN80_9BACI</name>
<dbReference type="EMBL" id="CP031223">
    <property type="protein sequence ID" value="QFF97667.1"/>
    <property type="molecule type" value="Genomic_DNA"/>
</dbReference>
<reference evidence="1 2" key="1">
    <citation type="submission" date="2018-07" db="EMBL/GenBank/DDBJ databases">
        <title>Complete genome sequence of Psychrobacillus sp. PB01, isolated from iceberg, and comparative genome analysis of Psychrobacillus strains.</title>
        <authorList>
            <person name="Lee P.C."/>
        </authorList>
    </citation>
    <scope>NUCLEOTIDE SEQUENCE [LARGE SCALE GENOMIC DNA]</scope>
    <source>
        <strain evidence="1 2">PB01</strain>
    </source>
</reference>
<evidence type="ECO:0000313" key="1">
    <source>
        <dbReference type="EMBL" id="QFF97667.1"/>
    </source>
</evidence>
<dbReference type="RefSeq" id="WP_151698612.1">
    <property type="nucleotide sequence ID" value="NZ_CP031223.1"/>
</dbReference>
<dbReference type="AlphaFoldDB" id="A0A5J6SN80"/>
<dbReference type="OrthoDB" id="1907642at2"/>